<dbReference type="EMBL" id="CAJVQA010016093">
    <property type="protein sequence ID" value="CAG8741012.1"/>
    <property type="molecule type" value="Genomic_DNA"/>
</dbReference>
<feature type="domain" description="DNA helicase Pif1-like DEAD-box helicase" evidence="2">
    <location>
        <begin position="530"/>
        <end position="580"/>
    </location>
</feature>
<comment type="caution">
    <text evidence="3">The sequence shown here is derived from an EMBL/GenBank/DDBJ whole genome shotgun (WGS) entry which is preliminary data.</text>
</comment>
<accession>A0A9N9IMK8</accession>
<dbReference type="GO" id="GO:0005524">
    <property type="term" value="F:ATP binding"/>
    <property type="evidence" value="ECO:0007669"/>
    <property type="project" value="UniProtKB-KW"/>
</dbReference>
<keyword evidence="4" id="KW-1185">Reference proteome</keyword>
<keyword evidence="1" id="KW-0067">ATP-binding</keyword>
<proteinExistence type="inferred from homology"/>
<dbReference type="AlphaFoldDB" id="A0A9N9IMK8"/>
<dbReference type="GO" id="GO:0006281">
    <property type="term" value="P:DNA repair"/>
    <property type="evidence" value="ECO:0007669"/>
    <property type="project" value="UniProtKB-KW"/>
</dbReference>
<sequence>WKRNYNDRNIDSENSTELDNLGASQVPLRSEVSLLTSFFLDSNFSITSVNEVTLPTEQEVFTPLAIIPLKQFKARIYLWSSRSLDQHSLGFIDYRFFTTCCAEGKVSLPPFQELPKSLKMLLIGTDSSAHLFRQNIRMYNSALAFTSMGAKLDYSVTGTSGIYNFHIHGEMYHSIGSLLPNHEKLQQILHFMNPYSKMFKQAGAMLSLNPSLNLRILITDSRKKDSRHYNTPTASEVAVIMIRDSQEHEPLSHDIVLQLHEGGLQRISEIHHAYEPLHYVLIFPRGEDRWHPYIPITNSFSTSSIQDIVDDDFITIADNDDNELYDRSLAVIHLQVHLPGQHRILFQNDKSLKIIFDCAESESTTLTAWFQANALYPEARNLTYGTFPTQWEACAVLGLLQDDDEWDQCLAEAAQVQSGAQLRNLFATLLLFCAPISSEKLWEKYFFALSDDLQFQTTNTFENTNLHNRALTHLDSILCRHGKCLKDFPEMPIPEIFSDSDSDYDNQLITEERSYKIEELTQIFEDGILQLNIDQKYAFNKIISAVESRTPALFFIDGLGGTGKTFLYNILLAKLSNDIVLSSEELNNLIKFVYSHFSQYTNLQYLVSHALLAPKNDQVNAINHLIITYYP</sequence>
<keyword evidence="1" id="KW-0234">DNA repair</keyword>
<reference evidence="3" key="1">
    <citation type="submission" date="2021-06" db="EMBL/GenBank/DDBJ databases">
        <authorList>
            <person name="Kallberg Y."/>
            <person name="Tangrot J."/>
            <person name="Rosling A."/>
        </authorList>
    </citation>
    <scope>NUCLEOTIDE SEQUENCE</scope>
    <source>
        <strain evidence="3">FL966</strain>
    </source>
</reference>
<dbReference type="GO" id="GO:0043139">
    <property type="term" value="F:5'-3' DNA helicase activity"/>
    <property type="evidence" value="ECO:0007669"/>
    <property type="project" value="UniProtKB-EC"/>
</dbReference>
<dbReference type="InterPro" id="IPR010285">
    <property type="entry name" value="DNA_helicase_pif1-like_DEAD"/>
</dbReference>
<feature type="non-terminal residue" evidence="3">
    <location>
        <position position="1"/>
    </location>
</feature>
<comment type="similarity">
    <text evidence="1">Belongs to the helicase family.</text>
</comment>
<dbReference type="Proteomes" id="UP000789759">
    <property type="component" value="Unassembled WGS sequence"/>
</dbReference>
<dbReference type="SUPFAM" id="SSF52540">
    <property type="entry name" value="P-loop containing nucleoside triphosphate hydrolases"/>
    <property type="match status" value="1"/>
</dbReference>
<evidence type="ECO:0000313" key="3">
    <source>
        <dbReference type="EMBL" id="CAG8741012.1"/>
    </source>
</evidence>
<comment type="catalytic activity">
    <reaction evidence="1">
        <text>ATP + H2O = ADP + phosphate + H(+)</text>
        <dbReference type="Rhea" id="RHEA:13065"/>
        <dbReference type="ChEBI" id="CHEBI:15377"/>
        <dbReference type="ChEBI" id="CHEBI:15378"/>
        <dbReference type="ChEBI" id="CHEBI:30616"/>
        <dbReference type="ChEBI" id="CHEBI:43474"/>
        <dbReference type="ChEBI" id="CHEBI:456216"/>
        <dbReference type="EC" id="5.6.2.3"/>
    </reaction>
</comment>
<gene>
    <name evidence="3" type="ORF">CPELLU_LOCUS14083</name>
</gene>
<dbReference type="GO" id="GO:0000723">
    <property type="term" value="P:telomere maintenance"/>
    <property type="evidence" value="ECO:0007669"/>
    <property type="project" value="InterPro"/>
</dbReference>
<comment type="cofactor">
    <cofactor evidence="1">
        <name>Mg(2+)</name>
        <dbReference type="ChEBI" id="CHEBI:18420"/>
    </cofactor>
</comment>
<dbReference type="Pfam" id="PF05970">
    <property type="entry name" value="PIF1"/>
    <property type="match status" value="1"/>
</dbReference>
<keyword evidence="1" id="KW-0227">DNA damage</keyword>
<dbReference type="EC" id="5.6.2.3" evidence="1"/>
<dbReference type="OrthoDB" id="1748060at2759"/>
<evidence type="ECO:0000259" key="2">
    <source>
        <dbReference type="Pfam" id="PF05970"/>
    </source>
</evidence>
<protein>
    <recommendedName>
        <fullName evidence="1">ATP-dependent DNA helicase</fullName>
        <ecNumber evidence="1">5.6.2.3</ecNumber>
    </recommendedName>
</protein>
<keyword evidence="1" id="KW-0347">Helicase</keyword>
<dbReference type="PANTHER" id="PTHR45786:SF74">
    <property type="entry name" value="ATP-DEPENDENT DNA HELICASE"/>
    <property type="match status" value="1"/>
</dbReference>
<keyword evidence="1" id="KW-0233">DNA recombination</keyword>
<name>A0A9N9IMK8_9GLOM</name>
<keyword evidence="1" id="KW-0378">Hydrolase</keyword>
<dbReference type="Gene3D" id="3.40.50.300">
    <property type="entry name" value="P-loop containing nucleotide triphosphate hydrolases"/>
    <property type="match status" value="1"/>
</dbReference>
<evidence type="ECO:0000313" key="4">
    <source>
        <dbReference type="Proteomes" id="UP000789759"/>
    </source>
</evidence>
<evidence type="ECO:0000256" key="1">
    <source>
        <dbReference type="RuleBase" id="RU363044"/>
    </source>
</evidence>
<dbReference type="GO" id="GO:0016787">
    <property type="term" value="F:hydrolase activity"/>
    <property type="evidence" value="ECO:0007669"/>
    <property type="project" value="UniProtKB-KW"/>
</dbReference>
<keyword evidence="1" id="KW-0547">Nucleotide-binding</keyword>
<dbReference type="PANTHER" id="PTHR45786">
    <property type="entry name" value="DNA BINDING PROTEIN-LIKE"/>
    <property type="match status" value="1"/>
</dbReference>
<dbReference type="InterPro" id="IPR027417">
    <property type="entry name" value="P-loop_NTPase"/>
</dbReference>
<feature type="non-terminal residue" evidence="3">
    <location>
        <position position="631"/>
    </location>
</feature>
<dbReference type="GO" id="GO:0006310">
    <property type="term" value="P:DNA recombination"/>
    <property type="evidence" value="ECO:0007669"/>
    <property type="project" value="UniProtKB-KW"/>
</dbReference>
<organism evidence="3 4">
    <name type="scientific">Cetraspora pellucida</name>
    <dbReference type="NCBI Taxonomy" id="1433469"/>
    <lineage>
        <taxon>Eukaryota</taxon>
        <taxon>Fungi</taxon>
        <taxon>Fungi incertae sedis</taxon>
        <taxon>Mucoromycota</taxon>
        <taxon>Glomeromycotina</taxon>
        <taxon>Glomeromycetes</taxon>
        <taxon>Diversisporales</taxon>
        <taxon>Gigasporaceae</taxon>
        <taxon>Cetraspora</taxon>
    </lineage>
</organism>